<feature type="transmembrane region" description="Helical" evidence="7">
    <location>
        <begin position="134"/>
        <end position="154"/>
    </location>
</feature>
<evidence type="ECO:0000313" key="9">
    <source>
        <dbReference type="EMBL" id="PSN73820.1"/>
    </source>
</evidence>
<organism evidence="9 10">
    <name type="scientific">Corynespora cassiicola Philippines</name>
    <dbReference type="NCBI Taxonomy" id="1448308"/>
    <lineage>
        <taxon>Eukaryota</taxon>
        <taxon>Fungi</taxon>
        <taxon>Dikarya</taxon>
        <taxon>Ascomycota</taxon>
        <taxon>Pezizomycotina</taxon>
        <taxon>Dothideomycetes</taxon>
        <taxon>Pleosporomycetidae</taxon>
        <taxon>Pleosporales</taxon>
        <taxon>Corynesporascaceae</taxon>
        <taxon>Corynespora</taxon>
    </lineage>
</organism>
<keyword evidence="5 7" id="KW-0472">Membrane</keyword>
<dbReference type="PROSITE" id="PS00216">
    <property type="entry name" value="SUGAR_TRANSPORT_1"/>
    <property type="match status" value="1"/>
</dbReference>
<keyword evidence="3 7" id="KW-0812">Transmembrane</keyword>
<dbReference type="GO" id="GO:0000297">
    <property type="term" value="F:spermine transmembrane transporter activity"/>
    <property type="evidence" value="ECO:0007669"/>
    <property type="project" value="TreeGrafter"/>
</dbReference>
<keyword evidence="10" id="KW-1185">Reference proteome</keyword>
<accession>A0A2T2P839</accession>
<dbReference type="GO" id="GO:0140115">
    <property type="term" value="P:export across plasma membrane"/>
    <property type="evidence" value="ECO:0007669"/>
    <property type="project" value="UniProtKB-ARBA"/>
</dbReference>
<dbReference type="Pfam" id="PF07690">
    <property type="entry name" value="MFS_1"/>
    <property type="match status" value="1"/>
</dbReference>
<dbReference type="InterPro" id="IPR036259">
    <property type="entry name" value="MFS_trans_sf"/>
</dbReference>
<evidence type="ECO:0000256" key="7">
    <source>
        <dbReference type="SAM" id="Phobius"/>
    </source>
</evidence>
<feature type="transmembrane region" description="Helical" evidence="7">
    <location>
        <begin position="402"/>
        <end position="426"/>
    </location>
</feature>
<feature type="transmembrane region" description="Helical" evidence="7">
    <location>
        <begin position="193"/>
        <end position="212"/>
    </location>
</feature>
<feature type="transmembrane region" description="Helical" evidence="7">
    <location>
        <begin position="104"/>
        <end position="122"/>
    </location>
</feature>
<dbReference type="EMBL" id="KZ678128">
    <property type="protein sequence ID" value="PSN73820.1"/>
    <property type="molecule type" value="Genomic_DNA"/>
</dbReference>
<dbReference type="GO" id="GO:0042908">
    <property type="term" value="P:xenobiotic transport"/>
    <property type="evidence" value="ECO:0007669"/>
    <property type="project" value="UniProtKB-ARBA"/>
</dbReference>
<dbReference type="FunFam" id="1.20.1250.20:FF:000082">
    <property type="entry name" value="MFS multidrug transporter, putative"/>
    <property type="match status" value="1"/>
</dbReference>
<feature type="domain" description="Major facilitator superfamily (MFS) profile" evidence="8">
    <location>
        <begin position="39"/>
        <end position="467"/>
    </location>
</feature>
<keyword evidence="4 7" id="KW-1133">Transmembrane helix</keyword>
<dbReference type="AlphaFoldDB" id="A0A2T2P839"/>
<dbReference type="OrthoDB" id="3936150at2759"/>
<proteinExistence type="inferred from homology"/>
<dbReference type="InterPro" id="IPR020846">
    <property type="entry name" value="MFS_dom"/>
</dbReference>
<feature type="region of interest" description="Disordered" evidence="6">
    <location>
        <begin position="1"/>
        <end position="26"/>
    </location>
</feature>
<comment type="similarity">
    <text evidence="2">Belongs to the major facilitator superfamily.</text>
</comment>
<evidence type="ECO:0000256" key="6">
    <source>
        <dbReference type="SAM" id="MobiDB-lite"/>
    </source>
</evidence>
<dbReference type="Proteomes" id="UP000240883">
    <property type="component" value="Unassembled WGS sequence"/>
</dbReference>
<dbReference type="CDD" id="cd17323">
    <property type="entry name" value="MFS_Tpo1_MDR_like"/>
    <property type="match status" value="1"/>
</dbReference>
<name>A0A2T2P839_CORCC</name>
<feature type="transmembrane region" description="Helical" evidence="7">
    <location>
        <begin position="259"/>
        <end position="285"/>
    </location>
</feature>
<reference evidence="9 10" key="1">
    <citation type="journal article" date="2018" name="Front. Microbiol.">
        <title>Genome-Wide Analysis of Corynespora cassiicola Leaf Fall Disease Putative Effectors.</title>
        <authorList>
            <person name="Lopez D."/>
            <person name="Ribeiro S."/>
            <person name="Label P."/>
            <person name="Fumanal B."/>
            <person name="Venisse J.S."/>
            <person name="Kohler A."/>
            <person name="de Oliveira R.R."/>
            <person name="Labutti K."/>
            <person name="Lipzen A."/>
            <person name="Lail K."/>
            <person name="Bauer D."/>
            <person name="Ohm R.A."/>
            <person name="Barry K.W."/>
            <person name="Spatafora J."/>
            <person name="Grigoriev I.V."/>
            <person name="Martin F.M."/>
            <person name="Pujade-Renaud V."/>
        </authorList>
    </citation>
    <scope>NUCLEOTIDE SEQUENCE [LARGE SCALE GENOMIC DNA]</scope>
    <source>
        <strain evidence="9 10">Philippines</strain>
    </source>
</reference>
<evidence type="ECO:0000256" key="1">
    <source>
        <dbReference type="ARBA" id="ARBA00004141"/>
    </source>
</evidence>
<evidence type="ECO:0000256" key="4">
    <source>
        <dbReference type="ARBA" id="ARBA00022989"/>
    </source>
</evidence>
<feature type="compositionally biased region" description="Basic and acidic residues" evidence="6">
    <location>
        <begin position="1"/>
        <end position="10"/>
    </location>
</feature>
<dbReference type="Gene3D" id="1.20.1250.20">
    <property type="entry name" value="MFS general substrate transporter like domains"/>
    <property type="match status" value="1"/>
</dbReference>
<comment type="subcellular location">
    <subcellularLocation>
        <location evidence="1">Membrane</location>
        <topology evidence="1">Multi-pass membrane protein</topology>
    </subcellularLocation>
</comment>
<feature type="transmembrane region" description="Helical" evidence="7">
    <location>
        <begin position="73"/>
        <end position="92"/>
    </location>
</feature>
<feature type="transmembrane region" description="Helical" evidence="7">
    <location>
        <begin position="297"/>
        <end position="318"/>
    </location>
</feature>
<feature type="transmembrane region" description="Helical" evidence="7">
    <location>
        <begin position="40"/>
        <end position="61"/>
    </location>
</feature>
<evidence type="ECO:0000256" key="2">
    <source>
        <dbReference type="ARBA" id="ARBA00008335"/>
    </source>
</evidence>
<dbReference type="InterPro" id="IPR005829">
    <property type="entry name" value="Sugar_transporter_CS"/>
</dbReference>
<feature type="transmembrane region" description="Helical" evidence="7">
    <location>
        <begin position="166"/>
        <end position="187"/>
    </location>
</feature>
<sequence>MSDDEKRAHDTNQASLTDWNGPDDPDNPQNWPMWQRAYHILVPAVFCFSITFGTSVITPAVPDLMSELGVSRTLALVSLTVYMMGLVFGPIISAPLSEQYGRKVIYVATCPVFMLFMLGAAFSKNIGSLLVCRFFAGFVGSPVMAVTGGTNADVFEPQLRAISANVFFSSGFLGPSLGAFAGGFLVQYATWRWTQWLVVLINLPVFILLLLGKETYKPAILRRRARKLGIRPPPPTRSIVATLVYMTTRPVHMLLTEAVVFFFALYAGFNFAVIYCFFAAFPFVFSQAPYFFSPSQVGMTFLAIALGTVLASVTIVIIDRKIYVKKHEQAVRDGAKYARPEHRLYSSMLGSIGLPIGLFWFGWTAHHGVHWAVPVVAAIPFGWGNVCLFGSSTLYQTDVYGAANGASALAANGIIRYILGGVFPLFTVQMYEALGIGWTNSLLGFLSLLMLPIPWVLFRYGTAIRKRSRLHVAM</sequence>
<dbReference type="PANTHER" id="PTHR23502:SF182">
    <property type="entry name" value="POLYAMINE TRANSPORTER, PUTATIVE-RELATED"/>
    <property type="match status" value="1"/>
</dbReference>
<dbReference type="STRING" id="1448308.A0A2T2P839"/>
<feature type="transmembrane region" description="Helical" evidence="7">
    <location>
        <begin position="438"/>
        <end position="458"/>
    </location>
</feature>
<dbReference type="SUPFAM" id="SSF103473">
    <property type="entry name" value="MFS general substrate transporter"/>
    <property type="match status" value="1"/>
</dbReference>
<evidence type="ECO:0000256" key="5">
    <source>
        <dbReference type="ARBA" id="ARBA00023136"/>
    </source>
</evidence>
<dbReference type="GO" id="GO:0015606">
    <property type="term" value="F:spermidine transmembrane transporter activity"/>
    <property type="evidence" value="ECO:0007669"/>
    <property type="project" value="TreeGrafter"/>
</dbReference>
<dbReference type="InterPro" id="IPR011701">
    <property type="entry name" value="MFS"/>
</dbReference>
<dbReference type="PROSITE" id="PS50850">
    <property type="entry name" value="MFS"/>
    <property type="match status" value="1"/>
</dbReference>
<feature type="transmembrane region" description="Helical" evidence="7">
    <location>
        <begin position="369"/>
        <end position="390"/>
    </location>
</feature>
<evidence type="ECO:0000313" key="10">
    <source>
        <dbReference type="Proteomes" id="UP000240883"/>
    </source>
</evidence>
<evidence type="ECO:0000259" key="8">
    <source>
        <dbReference type="PROSITE" id="PS50850"/>
    </source>
</evidence>
<evidence type="ECO:0000256" key="3">
    <source>
        <dbReference type="ARBA" id="ARBA00022692"/>
    </source>
</evidence>
<feature type="transmembrane region" description="Helical" evidence="7">
    <location>
        <begin position="344"/>
        <end position="363"/>
    </location>
</feature>
<gene>
    <name evidence="9" type="ORF">BS50DRAFT_595379</name>
</gene>
<protein>
    <submittedName>
        <fullName evidence="9">MFS general substrate transporter</fullName>
    </submittedName>
</protein>
<dbReference type="GO" id="GO:0005886">
    <property type="term" value="C:plasma membrane"/>
    <property type="evidence" value="ECO:0007669"/>
    <property type="project" value="TreeGrafter"/>
</dbReference>
<dbReference type="PANTHER" id="PTHR23502">
    <property type="entry name" value="MAJOR FACILITATOR SUPERFAMILY"/>
    <property type="match status" value="1"/>
</dbReference>